<dbReference type="NCBIfam" id="NF005308">
    <property type="entry name" value="PRK06840.1"/>
    <property type="match status" value="1"/>
</dbReference>
<dbReference type="InterPro" id="IPR013751">
    <property type="entry name" value="ACP_syn_III_N"/>
</dbReference>
<dbReference type="Gene3D" id="3.40.47.10">
    <property type="match status" value="1"/>
</dbReference>
<dbReference type="GO" id="GO:0008299">
    <property type="term" value="P:isoprenoid biosynthetic process"/>
    <property type="evidence" value="ECO:0007669"/>
    <property type="project" value="UniProtKB-KW"/>
</dbReference>
<name>M0E547_9EURY</name>
<evidence type="ECO:0000256" key="3">
    <source>
        <dbReference type="ARBA" id="ARBA00023315"/>
    </source>
</evidence>
<keyword evidence="2" id="KW-0414">Isoprene biosynthesis</keyword>
<proteinExistence type="predicted"/>
<keyword evidence="1" id="KW-0808">Transferase</keyword>
<dbReference type="Pfam" id="PF08541">
    <property type="entry name" value="ACP_syn_III_C"/>
    <property type="match status" value="1"/>
</dbReference>
<feature type="region of interest" description="Disordered" evidence="4">
    <location>
        <begin position="204"/>
        <end position="239"/>
    </location>
</feature>
<dbReference type="STRING" id="1227465.C463_11412"/>
<evidence type="ECO:0000259" key="5">
    <source>
        <dbReference type="Pfam" id="PF08541"/>
    </source>
</evidence>
<dbReference type="InterPro" id="IPR013747">
    <property type="entry name" value="ACP_syn_III_C"/>
</dbReference>
<evidence type="ECO:0000256" key="4">
    <source>
        <dbReference type="SAM" id="MobiDB-lite"/>
    </source>
</evidence>
<gene>
    <name evidence="7" type="ORF">C463_11412</name>
</gene>
<dbReference type="EMBL" id="AOJK01000057">
    <property type="protein sequence ID" value="ELZ42178.1"/>
    <property type="molecule type" value="Genomic_DNA"/>
</dbReference>
<protein>
    <recommendedName>
        <fullName evidence="9">Beta-ketoacyl-acyl-carrier-protein synthase I</fullName>
    </recommendedName>
</protein>
<dbReference type="AlphaFoldDB" id="M0E547"/>
<dbReference type="SUPFAM" id="SSF53901">
    <property type="entry name" value="Thiolase-like"/>
    <property type="match status" value="1"/>
</dbReference>
<dbReference type="InterPro" id="IPR016039">
    <property type="entry name" value="Thiolase-like"/>
</dbReference>
<evidence type="ECO:0008006" key="9">
    <source>
        <dbReference type="Google" id="ProtNLM"/>
    </source>
</evidence>
<keyword evidence="8" id="KW-1185">Reference proteome</keyword>
<dbReference type="GO" id="GO:0004315">
    <property type="term" value="F:3-oxoacyl-[acyl-carrier-protein] synthase activity"/>
    <property type="evidence" value="ECO:0007669"/>
    <property type="project" value="InterPro"/>
</dbReference>
<dbReference type="Pfam" id="PF08545">
    <property type="entry name" value="ACP_syn_III"/>
    <property type="match status" value="1"/>
</dbReference>
<reference evidence="7 8" key="1">
    <citation type="journal article" date="2014" name="PLoS Genet.">
        <title>Phylogenetically driven sequencing of extremely halophilic archaea reveals strategies for static and dynamic osmo-response.</title>
        <authorList>
            <person name="Becker E.A."/>
            <person name="Seitzer P.M."/>
            <person name="Tritt A."/>
            <person name="Larsen D."/>
            <person name="Krusor M."/>
            <person name="Yao A.I."/>
            <person name="Wu D."/>
            <person name="Madern D."/>
            <person name="Eisen J.A."/>
            <person name="Darling A.E."/>
            <person name="Facciotti M.T."/>
        </authorList>
    </citation>
    <scope>NUCLEOTIDE SEQUENCE [LARGE SCALE GENOMIC DNA]</scope>
    <source>
        <strain evidence="7 8">DSM 19288</strain>
    </source>
</reference>
<evidence type="ECO:0000313" key="8">
    <source>
        <dbReference type="Proteomes" id="UP000011586"/>
    </source>
</evidence>
<sequence>MTVGITGVGTYVPDETITGEAIAAESGIPEAVVVEKMGVREKHVCPPDGDHATDMSVTAAERALADADVDPTDLDVVLYHGSEYKDHVVWSAAAAITDRLGATNAYATESYTLCAGAPIALRQVTAQLEAEPIDTALLVAASREEDLVDYGNEGSSFMFNFGSGASAFVVEAADEESEDDETAPFDGRARAAVHASAAETDGSFADDVVMPAGGSKRPPSEETVREGLHTLDVPDPDGMKKRLGPVSLPAYLSVADTALERSGFDRDDLDFVALTHMKRSFHERVLDELGLDPESDGYYLDEYGHVQSVDQALALEQGVETGRLEPGDLGCLLAAGTGYTWSATVIRWRG</sequence>
<dbReference type="GO" id="GO:0006633">
    <property type="term" value="P:fatty acid biosynthetic process"/>
    <property type="evidence" value="ECO:0007669"/>
    <property type="project" value="InterPro"/>
</dbReference>
<dbReference type="RefSeq" id="WP_008443805.1">
    <property type="nucleotide sequence ID" value="NZ_AOJK01000057.1"/>
</dbReference>
<feature type="domain" description="Beta-ketoacyl-[acyl-carrier-protein] synthase III N-terminal" evidence="6">
    <location>
        <begin position="113"/>
        <end position="177"/>
    </location>
</feature>
<accession>M0E547</accession>
<dbReference type="OrthoDB" id="5812at2157"/>
<comment type="caution">
    <text evidence="7">The sequence shown here is derived from an EMBL/GenBank/DDBJ whole genome shotgun (WGS) entry which is preliminary data.</text>
</comment>
<feature type="domain" description="Beta-ketoacyl-[acyl-carrier-protein] synthase III C-terminal" evidence="5">
    <location>
        <begin position="259"/>
        <end position="348"/>
    </location>
</feature>
<evidence type="ECO:0000256" key="2">
    <source>
        <dbReference type="ARBA" id="ARBA00023229"/>
    </source>
</evidence>
<feature type="compositionally biased region" description="Basic and acidic residues" evidence="4">
    <location>
        <begin position="218"/>
        <end position="229"/>
    </location>
</feature>
<evidence type="ECO:0000313" key="7">
    <source>
        <dbReference type="EMBL" id="ELZ42178.1"/>
    </source>
</evidence>
<dbReference type="PANTHER" id="PTHR34069:SF3">
    <property type="entry name" value="ACYL-COA:ACYL-COA ALKYLTRANSFERASE"/>
    <property type="match status" value="1"/>
</dbReference>
<evidence type="ECO:0000259" key="6">
    <source>
        <dbReference type="Pfam" id="PF08545"/>
    </source>
</evidence>
<dbReference type="PATRIC" id="fig|1227465.4.peg.2228"/>
<organism evidence="7 8">
    <name type="scientific">Halorubrum californiense DSM 19288</name>
    <dbReference type="NCBI Taxonomy" id="1227465"/>
    <lineage>
        <taxon>Archaea</taxon>
        <taxon>Methanobacteriati</taxon>
        <taxon>Methanobacteriota</taxon>
        <taxon>Stenosarchaea group</taxon>
        <taxon>Halobacteria</taxon>
        <taxon>Halobacteriales</taxon>
        <taxon>Haloferacaceae</taxon>
        <taxon>Halorubrum</taxon>
    </lineage>
</organism>
<dbReference type="PANTHER" id="PTHR34069">
    <property type="entry name" value="3-OXOACYL-[ACYL-CARRIER-PROTEIN] SYNTHASE 3"/>
    <property type="match status" value="1"/>
</dbReference>
<dbReference type="Proteomes" id="UP000011586">
    <property type="component" value="Unassembled WGS sequence"/>
</dbReference>
<evidence type="ECO:0000256" key="1">
    <source>
        <dbReference type="ARBA" id="ARBA00022679"/>
    </source>
</evidence>
<keyword evidence="3" id="KW-0012">Acyltransferase</keyword>
<dbReference type="GO" id="GO:0044550">
    <property type="term" value="P:secondary metabolite biosynthetic process"/>
    <property type="evidence" value="ECO:0007669"/>
    <property type="project" value="TreeGrafter"/>
</dbReference>